<reference evidence="1 2" key="1">
    <citation type="submission" date="2019-12" db="EMBL/GenBank/DDBJ databases">
        <title>Isolation and characterization of three novel carbon monoxide-oxidizing members of Halobacteria from salione crusts and soils.</title>
        <authorList>
            <person name="Myers M.R."/>
            <person name="King G.M."/>
        </authorList>
    </citation>
    <scope>NUCLEOTIDE SEQUENCE [LARGE SCALE GENOMIC DNA]</scope>
    <source>
        <strain evidence="1 2">WSH3</strain>
    </source>
</reference>
<organism evidence="1 2">
    <name type="scientific">Halovenus carboxidivorans</name>
    <dbReference type="NCBI Taxonomy" id="2692199"/>
    <lineage>
        <taxon>Archaea</taxon>
        <taxon>Methanobacteriati</taxon>
        <taxon>Methanobacteriota</taxon>
        <taxon>Stenosarchaea group</taxon>
        <taxon>Halobacteria</taxon>
        <taxon>Halobacteriales</taxon>
        <taxon>Haloarculaceae</taxon>
        <taxon>Halovenus</taxon>
    </lineage>
</organism>
<sequence>MHPEDVNPDDYGRTHFRNLLDQFEDHPDWHFSDITDAKDEIVESAADFNHNEVYIDHNETDATLRLTVPHSYEPVLSASGSMQQPLDGTQRQDPYEDSFGEEIQETYQSIVADHDAEYLSKNQTDPLHIIQLEVPLDYDEDTLEESLYVATDISQEIQQVNDDVLSVLEEHR</sequence>
<evidence type="ECO:0000313" key="2">
    <source>
        <dbReference type="Proteomes" id="UP000466535"/>
    </source>
</evidence>
<accession>A0A6B0TAH8</accession>
<dbReference type="Proteomes" id="UP000466535">
    <property type="component" value="Unassembled WGS sequence"/>
</dbReference>
<protein>
    <submittedName>
        <fullName evidence="1">Uncharacterized protein</fullName>
    </submittedName>
</protein>
<gene>
    <name evidence="1" type="ORF">GRX03_12305</name>
</gene>
<evidence type="ECO:0000313" key="1">
    <source>
        <dbReference type="EMBL" id="MXR52382.1"/>
    </source>
</evidence>
<comment type="caution">
    <text evidence="1">The sequence shown here is derived from an EMBL/GenBank/DDBJ whole genome shotgun (WGS) entry which is preliminary data.</text>
</comment>
<dbReference type="RefSeq" id="WP_159764495.1">
    <property type="nucleotide sequence ID" value="NZ_WUUT01000004.1"/>
</dbReference>
<dbReference type="AlphaFoldDB" id="A0A6B0TAH8"/>
<proteinExistence type="predicted"/>
<dbReference type="EMBL" id="WUUT01000004">
    <property type="protein sequence ID" value="MXR52382.1"/>
    <property type="molecule type" value="Genomic_DNA"/>
</dbReference>
<keyword evidence="2" id="KW-1185">Reference proteome</keyword>
<name>A0A6B0TAH8_9EURY</name>